<dbReference type="Pfam" id="PF14978">
    <property type="entry name" value="MRP-63"/>
    <property type="match status" value="1"/>
</dbReference>
<gene>
    <name evidence="1" type="ORF">D915_000067</name>
</gene>
<dbReference type="GO" id="GO:0005761">
    <property type="term" value="C:mitochondrial ribosome"/>
    <property type="evidence" value="ECO:0007669"/>
    <property type="project" value="InterPro"/>
</dbReference>
<evidence type="ECO:0000313" key="2">
    <source>
        <dbReference type="Proteomes" id="UP000230066"/>
    </source>
</evidence>
<dbReference type="AlphaFoldDB" id="A0A4E0RN32"/>
<sequence>MYLTRLCFGRFIPWRGVPGSLWSGKQRKIPRLTHSRKSAFLDQMLVCQQNHRYLQNPFVSAEAERPYAEEKMRLELEKENQLFYNRYAEQFNRRFVTRKLEETWTLLSKSKRFDL</sequence>
<keyword evidence="2" id="KW-1185">Reference proteome</keyword>
<dbReference type="Proteomes" id="UP000230066">
    <property type="component" value="Unassembled WGS sequence"/>
</dbReference>
<protein>
    <submittedName>
        <fullName evidence="1">Mitochondrial ribosome protein 63</fullName>
    </submittedName>
</protein>
<dbReference type="EMBL" id="JXXN02000011">
    <property type="protein sequence ID" value="THD29073.1"/>
    <property type="molecule type" value="Genomic_DNA"/>
</dbReference>
<evidence type="ECO:0000313" key="1">
    <source>
        <dbReference type="EMBL" id="THD29073.1"/>
    </source>
</evidence>
<name>A0A4E0RN32_FASHE</name>
<comment type="caution">
    <text evidence="1">The sequence shown here is derived from an EMBL/GenBank/DDBJ whole genome shotgun (WGS) entry which is preliminary data.</text>
</comment>
<organism evidence="1 2">
    <name type="scientific">Fasciola hepatica</name>
    <name type="common">Liver fluke</name>
    <dbReference type="NCBI Taxonomy" id="6192"/>
    <lineage>
        <taxon>Eukaryota</taxon>
        <taxon>Metazoa</taxon>
        <taxon>Spiralia</taxon>
        <taxon>Lophotrochozoa</taxon>
        <taxon>Platyhelminthes</taxon>
        <taxon>Trematoda</taxon>
        <taxon>Digenea</taxon>
        <taxon>Plagiorchiida</taxon>
        <taxon>Echinostomata</taxon>
        <taxon>Echinostomatoidea</taxon>
        <taxon>Fasciolidae</taxon>
        <taxon>Fasciola</taxon>
    </lineage>
</organism>
<dbReference type="InterPro" id="IPR016576">
    <property type="entry name" value="Ribosomal_mL63"/>
</dbReference>
<reference evidence="1" key="1">
    <citation type="submission" date="2019-03" db="EMBL/GenBank/DDBJ databases">
        <title>Improved annotation for the trematode Fasciola hepatica.</title>
        <authorList>
            <person name="Choi Y.-J."/>
            <person name="Martin J."/>
            <person name="Mitreva M."/>
        </authorList>
    </citation>
    <scope>NUCLEOTIDE SEQUENCE [LARGE SCALE GENOMIC DNA]</scope>
</reference>
<accession>A0A4E0RN32</accession>
<proteinExistence type="predicted"/>